<evidence type="ECO:0000313" key="4">
    <source>
        <dbReference type="EMBL" id="AOT62169.1"/>
    </source>
</evidence>
<keyword evidence="3" id="KW-0472">Membrane</keyword>
<feature type="region of interest" description="Disordered" evidence="2">
    <location>
        <begin position="92"/>
        <end position="117"/>
    </location>
</feature>
<evidence type="ECO:0000256" key="3">
    <source>
        <dbReference type="SAM" id="Phobius"/>
    </source>
</evidence>
<keyword evidence="3" id="KW-1133">Transmembrane helix</keyword>
<dbReference type="RefSeq" id="WP_069978986.1">
    <property type="nucleotide sequence ID" value="NZ_CP017316.1"/>
</dbReference>
<dbReference type="GeneID" id="91406565"/>
<keyword evidence="5" id="KW-1185">Reference proteome</keyword>
<accession>A0A1D8G9N9</accession>
<dbReference type="GO" id="GO:0015385">
    <property type="term" value="F:sodium:proton antiporter activity"/>
    <property type="evidence" value="ECO:0007669"/>
    <property type="project" value="TreeGrafter"/>
</dbReference>
<dbReference type="PANTHER" id="PTHR34703:SF1">
    <property type="entry name" value="ANTIPORTER SUBUNIT MNHG2-RELATED"/>
    <property type="match status" value="1"/>
</dbReference>
<name>A0A1D8G9N9_9ACTN</name>
<organism evidence="4 5">
    <name type="scientific">Streptomyces rubrolavendulae</name>
    <dbReference type="NCBI Taxonomy" id="285473"/>
    <lineage>
        <taxon>Bacteria</taxon>
        <taxon>Bacillati</taxon>
        <taxon>Actinomycetota</taxon>
        <taxon>Actinomycetes</taxon>
        <taxon>Kitasatosporales</taxon>
        <taxon>Streptomycetaceae</taxon>
        <taxon>Streptomyces</taxon>
    </lineage>
</organism>
<dbReference type="PATRIC" id="fig|285473.5.peg.5334"/>
<feature type="transmembrane region" description="Helical" evidence="3">
    <location>
        <begin position="63"/>
        <end position="85"/>
    </location>
</feature>
<dbReference type="Pfam" id="PF03334">
    <property type="entry name" value="PhaG_MnhG_YufB"/>
    <property type="match status" value="1"/>
</dbReference>
<gene>
    <name evidence="4" type="primary">mrpG</name>
    <name evidence="4" type="ORF">A4G23_05062</name>
</gene>
<keyword evidence="3" id="KW-0812">Transmembrane</keyword>
<dbReference type="KEGG" id="srn:A4G23_05062"/>
<feature type="transmembrane region" description="Helical" evidence="3">
    <location>
        <begin position="39"/>
        <end position="57"/>
    </location>
</feature>
<evidence type="ECO:0000256" key="1">
    <source>
        <dbReference type="ARBA" id="ARBA00008404"/>
    </source>
</evidence>
<dbReference type="EMBL" id="CP017316">
    <property type="protein sequence ID" value="AOT62169.1"/>
    <property type="molecule type" value="Genomic_DNA"/>
</dbReference>
<protein>
    <submittedName>
        <fullName evidence="4">Na(+)/H(+) antiporter subunit G</fullName>
    </submittedName>
</protein>
<dbReference type="InterPro" id="IPR005133">
    <property type="entry name" value="PhaG_MnhG_YufB"/>
</dbReference>
<evidence type="ECO:0000256" key="2">
    <source>
        <dbReference type="SAM" id="MobiDB-lite"/>
    </source>
</evidence>
<dbReference type="STRING" id="285473.A4G23_05062"/>
<proteinExistence type="inferred from homology"/>
<feature type="transmembrane region" description="Helical" evidence="3">
    <location>
        <begin position="6"/>
        <end position="27"/>
    </location>
</feature>
<sequence length="117" mass="11672">MTAQSVLGYTLAGAGTALIVVAALGMVRLPDAYNRANAVAKAAALGVVCVLLGVLVLDPDPFTAVVLTAGAAAQLLTTPFAAYAVGRGAYRSNTPAAPSTRRDDLPAPPAPDRADGP</sequence>
<dbReference type="Proteomes" id="UP000095349">
    <property type="component" value="Chromosome"/>
</dbReference>
<evidence type="ECO:0000313" key="5">
    <source>
        <dbReference type="Proteomes" id="UP000095349"/>
    </source>
</evidence>
<comment type="similarity">
    <text evidence="1">Belongs to the CPA3 antiporters (TC 2.A.63) subunit G family.</text>
</comment>
<dbReference type="AlphaFoldDB" id="A0A1D8G9N9"/>
<dbReference type="PANTHER" id="PTHR34703">
    <property type="entry name" value="ANTIPORTER SUBUNIT MNHG2-RELATED"/>
    <property type="match status" value="1"/>
</dbReference>
<reference evidence="4 5" key="1">
    <citation type="submission" date="2016-09" db="EMBL/GenBank/DDBJ databases">
        <title>Streptomyces rubrolavendulae MJM4426 Genome sequencing and assembly.</title>
        <authorList>
            <person name="Kim J.-G."/>
        </authorList>
    </citation>
    <scope>NUCLEOTIDE SEQUENCE [LARGE SCALE GENOMIC DNA]</scope>
    <source>
        <strain evidence="4 5">MJM4426</strain>
    </source>
</reference>